<dbReference type="PROSITE" id="PS50294">
    <property type="entry name" value="WD_REPEATS_REGION"/>
    <property type="match status" value="1"/>
</dbReference>
<dbReference type="EMBL" id="ASPP01000006">
    <property type="protein sequence ID" value="ETO37053.1"/>
    <property type="molecule type" value="Genomic_DNA"/>
</dbReference>
<keyword evidence="1 3" id="KW-0853">WD repeat</keyword>
<sequence length="586" mass="66853">MDRERDKVFEKVQQKQQREKERSDATSFKIDHESQTSDTLDHIHAAQQRSTFQLVVETLGRSSSNISVVTKRWENGQMSNFAYLMFLNTLAGRSYNDITQYPVFPWILRDYESESLNLANPSVFRDLTKPMGAQTEPRASEFKSRFQTWEDPTTEVPPFHYGSHYSCAAIVLYFLIRLEPFTKNALELQDGKFDHADRLFSSIPYSWQLASETGGLQDVKELIPEFFYSSHFLANINRFNFHETNAHISVDDVVLPNWACGDPERFIRLHREALESPYVSQNLHHWIDLIFGFKQRGQAAVDALNVFYYLSYEGAKDLESIQDPSEKAAAIAHINNFGQTPKQLFTKPHPPRKIMGPLINIYTQPDLLEPIELMHSDNEVGVTYLSVQSDLKPVYATGRELLVPPDFAYSLTWGFPDRSLHLLFRGELATVFEHVSSVEDGHISCVITSEDGSTVFVGDAIGLINVWRLTTIDPRKERRKAPHGNMVLCSRLYGHSNAITCLAHNKDYRILVSGSNDNTVMIWDLNTLQLMHRLEGHTQPITCVAIHNVTGIHLKQGVYTNISSFSKAINKNKNGAIQMKQNKINK</sequence>
<dbReference type="InterPro" id="IPR001680">
    <property type="entry name" value="WD40_rpt"/>
</dbReference>
<dbReference type="InterPro" id="IPR036322">
    <property type="entry name" value="WD40_repeat_dom_sf"/>
</dbReference>
<dbReference type="OrthoDB" id="26681at2759"/>
<name>X6PG20_RETFI</name>
<dbReference type="SUPFAM" id="SSF50978">
    <property type="entry name" value="WD40 repeat-like"/>
    <property type="match status" value="1"/>
</dbReference>
<feature type="domain" description="BEACH" evidence="5">
    <location>
        <begin position="58"/>
        <end position="352"/>
    </location>
</feature>
<dbReference type="PANTHER" id="PTHR46108">
    <property type="entry name" value="BLUE CHEESE"/>
    <property type="match status" value="1"/>
</dbReference>
<feature type="region of interest" description="Disordered" evidence="4">
    <location>
        <begin position="1"/>
        <end position="37"/>
    </location>
</feature>
<dbReference type="SMART" id="SM00320">
    <property type="entry name" value="WD40"/>
    <property type="match status" value="2"/>
</dbReference>
<dbReference type="PROSITE" id="PS50197">
    <property type="entry name" value="BEACH"/>
    <property type="match status" value="1"/>
</dbReference>
<dbReference type="InterPro" id="IPR051944">
    <property type="entry name" value="BEACH_domain_protein"/>
</dbReference>
<dbReference type="CDD" id="cd06071">
    <property type="entry name" value="Beach"/>
    <property type="match status" value="1"/>
</dbReference>
<evidence type="ECO:0000256" key="1">
    <source>
        <dbReference type="ARBA" id="ARBA00022574"/>
    </source>
</evidence>
<dbReference type="Gene3D" id="1.10.1540.10">
    <property type="entry name" value="BEACH domain"/>
    <property type="match status" value="1"/>
</dbReference>
<keyword evidence="7" id="KW-1185">Reference proteome</keyword>
<evidence type="ECO:0000259" key="5">
    <source>
        <dbReference type="PROSITE" id="PS50197"/>
    </source>
</evidence>
<reference evidence="6 7" key="1">
    <citation type="journal article" date="2013" name="Curr. Biol.">
        <title>The Genome of the Foraminiferan Reticulomyxa filosa.</title>
        <authorList>
            <person name="Glockner G."/>
            <person name="Hulsmann N."/>
            <person name="Schleicher M."/>
            <person name="Noegel A.A."/>
            <person name="Eichinger L."/>
            <person name="Gallinger C."/>
            <person name="Pawlowski J."/>
            <person name="Sierra R."/>
            <person name="Euteneuer U."/>
            <person name="Pillet L."/>
            <person name="Moustafa A."/>
            <person name="Platzer M."/>
            <person name="Groth M."/>
            <person name="Szafranski K."/>
            <person name="Schliwa M."/>
        </authorList>
    </citation>
    <scope>NUCLEOTIDE SEQUENCE [LARGE SCALE GENOMIC DNA]</scope>
</reference>
<dbReference type="Pfam" id="PF00400">
    <property type="entry name" value="WD40"/>
    <property type="match status" value="1"/>
</dbReference>
<organism evidence="6 7">
    <name type="scientific">Reticulomyxa filosa</name>
    <dbReference type="NCBI Taxonomy" id="46433"/>
    <lineage>
        <taxon>Eukaryota</taxon>
        <taxon>Sar</taxon>
        <taxon>Rhizaria</taxon>
        <taxon>Retaria</taxon>
        <taxon>Foraminifera</taxon>
        <taxon>Monothalamids</taxon>
        <taxon>Reticulomyxidae</taxon>
        <taxon>Reticulomyxa</taxon>
    </lineage>
</organism>
<evidence type="ECO:0000313" key="6">
    <source>
        <dbReference type="EMBL" id="ETO37053.1"/>
    </source>
</evidence>
<dbReference type="FunFam" id="1.10.1540.10:FF:000002">
    <property type="entry name" value="WD repeat and FYVE domain containing 3"/>
    <property type="match status" value="1"/>
</dbReference>
<dbReference type="PROSITE" id="PS00678">
    <property type="entry name" value="WD_REPEATS_1"/>
    <property type="match status" value="1"/>
</dbReference>
<gene>
    <name evidence="6" type="ORF">RFI_00010</name>
</gene>
<dbReference type="Pfam" id="PF02138">
    <property type="entry name" value="Beach"/>
    <property type="match status" value="1"/>
</dbReference>
<dbReference type="SMART" id="SM01026">
    <property type="entry name" value="Beach"/>
    <property type="match status" value="1"/>
</dbReference>
<dbReference type="InterPro" id="IPR000409">
    <property type="entry name" value="BEACH_dom"/>
</dbReference>
<dbReference type="PANTHER" id="PTHR46108:SF4">
    <property type="entry name" value="BLUE CHEESE"/>
    <property type="match status" value="1"/>
</dbReference>
<dbReference type="Gene3D" id="2.130.10.10">
    <property type="entry name" value="YVTN repeat-like/Quinoprotein amine dehydrogenase"/>
    <property type="match status" value="1"/>
</dbReference>
<evidence type="ECO:0000256" key="3">
    <source>
        <dbReference type="PROSITE-ProRule" id="PRU00221"/>
    </source>
</evidence>
<dbReference type="PROSITE" id="PS50082">
    <property type="entry name" value="WD_REPEATS_2"/>
    <property type="match status" value="1"/>
</dbReference>
<dbReference type="AlphaFoldDB" id="X6PG20"/>
<feature type="repeat" description="WD" evidence="3">
    <location>
        <begin position="492"/>
        <end position="533"/>
    </location>
</feature>
<dbReference type="SUPFAM" id="SSF81837">
    <property type="entry name" value="BEACH domain"/>
    <property type="match status" value="1"/>
</dbReference>
<proteinExistence type="predicted"/>
<evidence type="ECO:0000313" key="7">
    <source>
        <dbReference type="Proteomes" id="UP000023152"/>
    </source>
</evidence>
<dbReference type="InterPro" id="IPR036372">
    <property type="entry name" value="BEACH_dom_sf"/>
</dbReference>
<accession>X6PG20</accession>
<dbReference type="Proteomes" id="UP000023152">
    <property type="component" value="Unassembled WGS sequence"/>
</dbReference>
<evidence type="ECO:0000256" key="2">
    <source>
        <dbReference type="ARBA" id="ARBA00022737"/>
    </source>
</evidence>
<dbReference type="InterPro" id="IPR015943">
    <property type="entry name" value="WD40/YVTN_repeat-like_dom_sf"/>
</dbReference>
<keyword evidence="2" id="KW-0677">Repeat</keyword>
<dbReference type="InterPro" id="IPR019775">
    <property type="entry name" value="WD40_repeat_CS"/>
</dbReference>
<protein>
    <recommendedName>
        <fullName evidence="5">BEACH domain-containing protein</fullName>
    </recommendedName>
</protein>
<evidence type="ECO:0000256" key="4">
    <source>
        <dbReference type="SAM" id="MobiDB-lite"/>
    </source>
</evidence>
<comment type="caution">
    <text evidence="6">The sequence shown here is derived from an EMBL/GenBank/DDBJ whole genome shotgun (WGS) entry which is preliminary data.</text>
</comment>